<name>A0A0D1XT38_9PEZI</name>
<keyword evidence="3" id="KW-0862">Zinc</keyword>
<dbReference type="SUPFAM" id="SSF51316">
    <property type="entry name" value="Mss4-like"/>
    <property type="match status" value="1"/>
</dbReference>
<dbReference type="EMBL" id="KN847536">
    <property type="protein sequence ID" value="KIW05881.1"/>
    <property type="molecule type" value="Genomic_DNA"/>
</dbReference>
<organism evidence="5 6">
    <name type="scientific">Verruconis gallopava</name>
    <dbReference type="NCBI Taxonomy" id="253628"/>
    <lineage>
        <taxon>Eukaryota</taxon>
        <taxon>Fungi</taxon>
        <taxon>Dikarya</taxon>
        <taxon>Ascomycota</taxon>
        <taxon>Pezizomycotina</taxon>
        <taxon>Dothideomycetes</taxon>
        <taxon>Pleosporomycetidae</taxon>
        <taxon>Venturiales</taxon>
        <taxon>Sympoventuriaceae</taxon>
        <taxon>Verruconis</taxon>
    </lineage>
</organism>
<dbReference type="VEuPathDB" id="FungiDB:PV09_03077"/>
<reference evidence="5 6" key="1">
    <citation type="submission" date="2015-01" db="EMBL/GenBank/DDBJ databases">
        <title>The Genome Sequence of Ochroconis gallopava CBS43764.</title>
        <authorList>
            <consortium name="The Broad Institute Genomics Platform"/>
            <person name="Cuomo C."/>
            <person name="de Hoog S."/>
            <person name="Gorbushina A."/>
            <person name="Stielow B."/>
            <person name="Teixiera M."/>
            <person name="Abouelleil A."/>
            <person name="Chapman S.B."/>
            <person name="Priest M."/>
            <person name="Young S.K."/>
            <person name="Wortman J."/>
            <person name="Nusbaum C."/>
            <person name="Birren B."/>
        </authorList>
    </citation>
    <scope>NUCLEOTIDE SEQUENCE [LARGE SCALE GENOMIC DNA]</scope>
    <source>
        <strain evidence="5 6">CBS 43764</strain>
    </source>
</reference>
<accession>A0A0D1XT38</accession>
<dbReference type="GeneID" id="27311050"/>
<keyword evidence="6" id="KW-1185">Reference proteome</keyword>
<dbReference type="STRING" id="253628.A0A0D1XT38"/>
<evidence type="ECO:0000313" key="6">
    <source>
        <dbReference type="Proteomes" id="UP000053259"/>
    </source>
</evidence>
<dbReference type="InterPro" id="IPR011057">
    <property type="entry name" value="Mss4-like_sf"/>
</dbReference>
<dbReference type="PROSITE" id="PS51891">
    <property type="entry name" value="CENP_V_GFA"/>
    <property type="match status" value="1"/>
</dbReference>
<feature type="domain" description="CENP-V/GFA" evidence="4">
    <location>
        <begin position="7"/>
        <end position="119"/>
    </location>
</feature>
<evidence type="ECO:0000256" key="2">
    <source>
        <dbReference type="ARBA" id="ARBA00022723"/>
    </source>
</evidence>
<dbReference type="PANTHER" id="PTHR28620">
    <property type="entry name" value="CENTROMERE PROTEIN V"/>
    <property type="match status" value="1"/>
</dbReference>
<evidence type="ECO:0000256" key="1">
    <source>
        <dbReference type="ARBA" id="ARBA00005495"/>
    </source>
</evidence>
<gene>
    <name evidence="5" type="ORF">PV09_03077</name>
</gene>
<dbReference type="Gene3D" id="2.170.150.70">
    <property type="match status" value="1"/>
</dbReference>
<dbReference type="GO" id="GO:0016846">
    <property type="term" value="F:carbon-sulfur lyase activity"/>
    <property type="evidence" value="ECO:0007669"/>
    <property type="project" value="InterPro"/>
</dbReference>
<dbReference type="Pfam" id="PF04828">
    <property type="entry name" value="GFA"/>
    <property type="match status" value="1"/>
</dbReference>
<dbReference type="InterPro" id="IPR052355">
    <property type="entry name" value="CENP-V-like"/>
</dbReference>
<sequence length="123" mass="13425">MPESKTYTGGCHCGANKFSIPISPPLDSPEQNLMNCNCSICARNGYIFIFTSEDAFDWKSGGFSSMTEYKFKTGKFKHYFCPTCGTSVCVNAEGMGVGLNVRTIDDIDVGSLKITKTYDGKSI</sequence>
<dbReference type="Proteomes" id="UP000053259">
    <property type="component" value="Unassembled WGS sequence"/>
</dbReference>
<evidence type="ECO:0000256" key="3">
    <source>
        <dbReference type="ARBA" id="ARBA00022833"/>
    </source>
</evidence>
<dbReference type="GO" id="GO:0046872">
    <property type="term" value="F:metal ion binding"/>
    <property type="evidence" value="ECO:0007669"/>
    <property type="project" value="UniProtKB-KW"/>
</dbReference>
<dbReference type="InParanoid" id="A0A0D1XT38"/>
<comment type="similarity">
    <text evidence="1">Belongs to the Gfa family.</text>
</comment>
<dbReference type="AlphaFoldDB" id="A0A0D1XT38"/>
<keyword evidence="2" id="KW-0479">Metal-binding</keyword>
<proteinExistence type="inferred from homology"/>
<dbReference type="RefSeq" id="XP_016215750.1">
    <property type="nucleotide sequence ID" value="XM_016356227.1"/>
</dbReference>
<dbReference type="PANTHER" id="PTHR28620:SF1">
    <property type="entry name" value="CENP-V_GFA DOMAIN-CONTAINING PROTEIN"/>
    <property type="match status" value="1"/>
</dbReference>
<dbReference type="InterPro" id="IPR006913">
    <property type="entry name" value="CENP-V/GFA"/>
</dbReference>
<evidence type="ECO:0000313" key="5">
    <source>
        <dbReference type="EMBL" id="KIW05881.1"/>
    </source>
</evidence>
<dbReference type="HOGENOM" id="CLU_055491_7_0_1"/>
<evidence type="ECO:0000259" key="4">
    <source>
        <dbReference type="PROSITE" id="PS51891"/>
    </source>
</evidence>
<protein>
    <recommendedName>
        <fullName evidence="4">CENP-V/GFA domain-containing protein</fullName>
    </recommendedName>
</protein>
<dbReference type="OrthoDB" id="2993351at2759"/>